<proteinExistence type="predicted"/>
<evidence type="ECO:0000313" key="3">
    <source>
        <dbReference type="Proteomes" id="UP001243009"/>
    </source>
</evidence>
<dbReference type="Pfam" id="PF20680">
    <property type="entry name" value="DUF6817"/>
    <property type="match status" value="1"/>
</dbReference>
<gene>
    <name evidence="2" type="ORF">Q7A36_17560</name>
</gene>
<dbReference type="PANTHER" id="PTHR37391">
    <property type="entry name" value="E3 UBIQUITIN-PROTEIN LIGASE"/>
    <property type="match status" value="1"/>
</dbReference>
<evidence type="ECO:0000313" key="2">
    <source>
        <dbReference type="EMBL" id="MDO9710164.1"/>
    </source>
</evidence>
<comment type="caution">
    <text evidence="2">The sequence shown here is derived from an EMBL/GenBank/DDBJ whole genome shotgun (WGS) entry which is preliminary data.</text>
</comment>
<reference evidence="2 3" key="1">
    <citation type="submission" date="2023-08" db="EMBL/GenBank/DDBJ databases">
        <title>The draft genome sequence of Paracraurococcus sp. LOR1-02.</title>
        <authorList>
            <person name="Kingkaew E."/>
            <person name="Tanasupawat S."/>
        </authorList>
    </citation>
    <scope>NUCLEOTIDE SEQUENCE [LARGE SCALE GENOMIC DNA]</scope>
    <source>
        <strain evidence="2 3">LOR1-02</strain>
    </source>
</reference>
<keyword evidence="3" id="KW-1185">Reference proteome</keyword>
<feature type="domain" description="DUF6817" evidence="1">
    <location>
        <begin position="31"/>
        <end position="115"/>
    </location>
</feature>
<organism evidence="2 3">
    <name type="scientific">Paracraurococcus lichenis</name>
    <dbReference type="NCBI Taxonomy" id="3064888"/>
    <lineage>
        <taxon>Bacteria</taxon>
        <taxon>Pseudomonadati</taxon>
        <taxon>Pseudomonadota</taxon>
        <taxon>Alphaproteobacteria</taxon>
        <taxon>Acetobacterales</taxon>
        <taxon>Roseomonadaceae</taxon>
        <taxon>Paracraurococcus</taxon>
    </lineage>
</organism>
<name>A0ABT9E1Z9_9PROT</name>
<dbReference type="PANTHER" id="PTHR37391:SF2">
    <property type="entry name" value="E3 UBIQUITIN-PROTEIN LIGASE"/>
    <property type="match status" value="1"/>
</dbReference>
<dbReference type="RefSeq" id="WP_305105028.1">
    <property type="nucleotide sequence ID" value="NZ_JAUTWS010000016.1"/>
</dbReference>
<dbReference type="EMBL" id="JAUTWS010000016">
    <property type="protein sequence ID" value="MDO9710164.1"/>
    <property type="molecule type" value="Genomic_DNA"/>
</dbReference>
<dbReference type="InterPro" id="IPR049202">
    <property type="entry name" value="DUF6817"/>
</dbReference>
<protein>
    <recommendedName>
        <fullName evidence="1">DUF6817 domain-containing protein</fullName>
    </recommendedName>
</protein>
<accession>A0ABT9E1Z9</accession>
<dbReference type="Proteomes" id="UP001243009">
    <property type="component" value="Unassembled WGS sequence"/>
</dbReference>
<evidence type="ECO:0000259" key="1">
    <source>
        <dbReference type="Pfam" id="PF20680"/>
    </source>
</evidence>
<sequence>MPERLHPHLRALLADDWARVDPEMPRLLDLLLARSAGEDWHKAGTFRDHLLGVLRTLTLWDQPREVRLLGLFHSVYSNEYVDLKLFDGAGNRAELAEALGTEAERLIHTFCIMPRSLFTQRLLDEEDLPEEGMALERDGAPPVLLSARDVAVFAIATMADVAEQWHSWQDEIFAGFPFQRPRPTRENWAASLWPGPLKPTATALSMLSRLGRVLSDLPEEWGLPTPPVFARCTAVLDPAEEMAACALYWQAVTRGLPMGGMGPTHRALEACIAQNPYVGEPRLMLAQLALIAGDWDMAAGQARAGLDLLQDWGVAWDKRIAWSGWVAWARILLQSAEARRWPETLTGLNGLGLVAAPS</sequence>